<evidence type="ECO:0000313" key="2">
    <source>
        <dbReference type="EMBL" id="MCY0386710.1"/>
    </source>
</evidence>
<evidence type="ECO:0000313" key="3">
    <source>
        <dbReference type="Proteomes" id="UP001082899"/>
    </source>
</evidence>
<sequence length="1256" mass="132938">MFDRFRRHFTSTASEATPPAPPNGAPAASGVPHTAPLTDGERAAATPPRRERTLSAPLAGLKPAPPPRSGLAHTRDKMRHRRRDFTIPFFQTGHTGQPIGPQDVAHPRYTRTDHADIDPQAPPTQHDRIERYATRVQNRAASASPPAASAQSPQGSGTVPDIARQREAATGALALRRFIDNAFPVRAASPLHAAAGAAPMAHAPRVGAASDFPPVLPAIPPQSGFAADVAAALGWETADVEGDSLAGVMADAVAAGGVAGTPEQAQAALAERLARLGGPHAAGETMHGALIAAALAHTGIGQPRVALAVLARCATLPLATLTSATALRALDEAGRRAVQLMTILARGNGCNFDAFAALRADAGHPVDAAFHAHAVQALLGAAGQASLGATAVPAPAPAPAAPRGEPHEAARRHTAPIPAYAAPAVDTLIDKLETHRHDPAAALSHRTIGAAARLLNEGAQALSERERYDLFSWRQGDRDDAPGSDLARKNHRLEKFVTRTIPRLAQSRWERARNLPRRILGKDKSPLSAPTLGLGGVPRDTLQNEQAKLRAGMREALDELTRAPAGGTSPLDATAALRHADPIGSLVELAALHVWLEGGLTKDRVTAADLPVIAGKARTLAEAATPDAPEGVALAAFANRNGEALRGVAPFAALDGRHYTADMLERWGTIARIPKTGEAPFWNHVDSLRKLAEPPEARLDQRSVTHGRDLLIDVIGKLKAGARLRLSDGHRYGFSTRGLSATVTNFLHLSSVPVSAQLNVQARRGKEAVVEISRSLQGVEIFVGTARRTATHVEAGVFAGYRFDLGLAEARAGATVNALLHASERGEVTGVSIGIARRPNEAGTGYQDDAMLEKATGIVAELFAAAATREDAHAEGERTAEVDEAASTSAAQRVFARHFDDADLTLSWTDTRDKGYSAGVSVAAGMTLRLPEPAHDGAAGSDTGADAGGAARATLPLGLGPAVGLAYIRDHGLRQDAALPAADATPANPAATVVRQDARRVEQHRHGGGSRWVGRLGVGTNSNLPVSVDGTGRSIGLGLLTLDTPAMHFTFRNTRMSARLQLVRDERRLNHRACVLDREFAGPSAYIRAVESERAQWAMLFATEHMRKNGTPYATALEEAHVVIDRHLANARANWRPNQVLFTRHRLREHAARMLDLNAALRDQLAPAGRDTPAALQALTLADARILEDAASYMPVELKGKESVDRERLLGPNAFLHVSTRKAVASTREFVAQNVSFKTMDERDRVLPRRDPAPGG</sequence>
<feature type="compositionally biased region" description="Low complexity" evidence="1">
    <location>
        <begin position="140"/>
        <end position="157"/>
    </location>
</feature>
<reference evidence="2" key="1">
    <citation type="submission" date="2022-11" db="EMBL/GenBank/DDBJ databases">
        <title>Robbsia betulipollinis sp. nov., isolated from pollen of birch (Betula pendula).</title>
        <authorList>
            <person name="Shi H."/>
            <person name="Ambika Manirajan B."/>
            <person name="Ratering S."/>
            <person name="Geissler-Plaum R."/>
            <person name="Schnell S."/>
        </authorList>
    </citation>
    <scope>NUCLEOTIDE SEQUENCE</scope>
    <source>
        <strain evidence="2">Bb-Pol-6</strain>
    </source>
</reference>
<protein>
    <recommendedName>
        <fullName evidence="4">Type III effector protein</fullName>
    </recommendedName>
</protein>
<name>A0ABT3ZJL6_9BURK</name>
<keyword evidence="3" id="KW-1185">Reference proteome</keyword>
<feature type="region of interest" description="Disordered" evidence="1">
    <location>
        <begin position="393"/>
        <end position="417"/>
    </location>
</feature>
<evidence type="ECO:0008006" key="4">
    <source>
        <dbReference type="Google" id="ProtNLM"/>
    </source>
</evidence>
<organism evidence="2 3">
    <name type="scientific">Robbsia betulipollinis</name>
    <dbReference type="NCBI Taxonomy" id="2981849"/>
    <lineage>
        <taxon>Bacteria</taxon>
        <taxon>Pseudomonadati</taxon>
        <taxon>Pseudomonadota</taxon>
        <taxon>Betaproteobacteria</taxon>
        <taxon>Burkholderiales</taxon>
        <taxon>Burkholderiaceae</taxon>
        <taxon>Robbsia</taxon>
    </lineage>
</organism>
<dbReference type="Proteomes" id="UP001082899">
    <property type="component" value="Unassembled WGS sequence"/>
</dbReference>
<evidence type="ECO:0000256" key="1">
    <source>
        <dbReference type="SAM" id="MobiDB-lite"/>
    </source>
</evidence>
<gene>
    <name evidence="2" type="ORF">OVY01_05555</name>
</gene>
<accession>A0ABT3ZJL6</accession>
<feature type="region of interest" description="Disordered" evidence="1">
    <location>
        <begin position="1"/>
        <end position="80"/>
    </location>
</feature>
<dbReference type="EMBL" id="JAPMXC010000001">
    <property type="protein sequence ID" value="MCY0386710.1"/>
    <property type="molecule type" value="Genomic_DNA"/>
</dbReference>
<feature type="region of interest" description="Disordered" evidence="1">
    <location>
        <begin position="137"/>
        <end position="159"/>
    </location>
</feature>
<comment type="caution">
    <text evidence="2">The sequence shown here is derived from an EMBL/GenBank/DDBJ whole genome shotgun (WGS) entry which is preliminary data.</text>
</comment>
<proteinExistence type="predicted"/>
<dbReference type="RefSeq" id="WP_267846278.1">
    <property type="nucleotide sequence ID" value="NZ_JAPMXC010000001.1"/>
</dbReference>